<name>A0AA40G6S7_9HYME</name>
<proteinExistence type="predicted"/>
<keyword evidence="3" id="KW-1185">Reference proteome</keyword>
<dbReference type="Proteomes" id="UP001177670">
    <property type="component" value="Unassembled WGS sequence"/>
</dbReference>
<evidence type="ECO:0000313" key="2">
    <source>
        <dbReference type="EMBL" id="KAK1131993.1"/>
    </source>
</evidence>
<dbReference type="AlphaFoldDB" id="A0AA40G6S7"/>
<evidence type="ECO:0000313" key="3">
    <source>
        <dbReference type="Proteomes" id="UP001177670"/>
    </source>
</evidence>
<protein>
    <submittedName>
        <fullName evidence="2">Uncharacterized protein</fullName>
    </submittedName>
</protein>
<dbReference type="EMBL" id="JAHYIQ010000005">
    <property type="protein sequence ID" value="KAK1131993.1"/>
    <property type="molecule type" value="Genomic_DNA"/>
</dbReference>
<comment type="caution">
    <text evidence="2">The sequence shown here is derived from an EMBL/GenBank/DDBJ whole genome shotgun (WGS) entry which is preliminary data.</text>
</comment>
<organism evidence="2 3">
    <name type="scientific">Melipona bicolor</name>
    <dbReference type="NCBI Taxonomy" id="60889"/>
    <lineage>
        <taxon>Eukaryota</taxon>
        <taxon>Metazoa</taxon>
        <taxon>Ecdysozoa</taxon>
        <taxon>Arthropoda</taxon>
        <taxon>Hexapoda</taxon>
        <taxon>Insecta</taxon>
        <taxon>Pterygota</taxon>
        <taxon>Neoptera</taxon>
        <taxon>Endopterygota</taxon>
        <taxon>Hymenoptera</taxon>
        <taxon>Apocrita</taxon>
        <taxon>Aculeata</taxon>
        <taxon>Apoidea</taxon>
        <taxon>Anthophila</taxon>
        <taxon>Apidae</taxon>
        <taxon>Melipona</taxon>
    </lineage>
</organism>
<reference evidence="2" key="1">
    <citation type="submission" date="2021-10" db="EMBL/GenBank/DDBJ databases">
        <title>Melipona bicolor Genome sequencing and assembly.</title>
        <authorList>
            <person name="Araujo N.S."/>
            <person name="Arias M.C."/>
        </authorList>
    </citation>
    <scope>NUCLEOTIDE SEQUENCE</scope>
    <source>
        <strain evidence="2">USP_2M_L1-L4_2017</strain>
        <tissue evidence="2">Whole body</tissue>
    </source>
</reference>
<gene>
    <name evidence="2" type="ORF">K0M31_016135</name>
</gene>
<accession>A0AA40G6S7</accession>
<evidence type="ECO:0000256" key="1">
    <source>
        <dbReference type="SAM" id="MobiDB-lite"/>
    </source>
</evidence>
<sequence length="150" mass="16653">MNSKGEPLLPDIDDAHDANDSNIIKRTMNFPEARDAGGFLAANYGKQQQQQDEYITSDIEILGSSDSIEIPQTQYLLNQTSHENNVTAETAHIQNSLPDFNSKKLKFETDKTLSSLLLDGELRNEISEQNDSGIRTVTSSESTSLYDESP</sequence>
<feature type="region of interest" description="Disordered" evidence="1">
    <location>
        <begin position="129"/>
        <end position="150"/>
    </location>
</feature>